<dbReference type="Gene3D" id="1.20.1270.340">
    <property type="match status" value="1"/>
</dbReference>
<sequence>MHASQLITVLDGQLNDLAARIDAQGHTLVRQSRFDPLVFSTRGNRLGDYLSESRATLSHLTSAVEQGRTERVAWLAQRLTDQMLALTRELATQKLRQERPSTASAEDVYARLAECQDYERRLLAMIRDRDSLRSAADGLPRARRLQQEIAALEGRLMRCRQALTRLEYQIERRESGE</sequence>
<proteinExistence type="predicted"/>
<dbReference type="Proteomes" id="UP000811282">
    <property type="component" value="Unassembled WGS sequence"/>
</dbReference>
<organism evidence="2 3">
    <name type="scientific">Candidatus Sodalis endolongispinus</name>
    <dbReference type="NCBI Taxonomy" id="2812662"/>
    <lineage>
        <taxon>Bacteria</taxon>
        <taxon>Pseudomonadati</taxon>
        <taxon>Pseudomonadota</taxon>
        <taxon>Gammaproteobacteria</taxon>
        <taxon>Enterobacterales</taxon>
        <taxon>Bruguierivoracaceae</taxon>
        <taxon>Sodalis</taxon>
    </lineage>
</organism>
<comment type="caution">
    <text evidence="2">The sequence shown here is derived from an EMBL/GenBank/DDBJ whole genome shotgun (WGS) entry which is preliminary data.</text>
</comment>
<dbReference type="RefSeq" id="WP_215669677.1">
    <property type="nucleotide sequence ID" value="NZ_JAFJYC010000001.1"/>
</dbReference>
<keyword evidence="1" id="KW-0175">Coiled coil</keyword>
<accession>A0ABS5YC53</accession>
<evidence type="ECO:0000256" key="1">
    <source>
        <dbReference type="SAM" id="Coils"/>
    </source>
</evidence>
<dbReference type="Pfam" id="PF07445">
    <property type="entry name" value="PriC"/>
    <property type="match status" value="1"/>
</dbReference>
<protein>
    <submittedName>
        <fullName evidence="2">Primosomal replication protein</fullName>
    </submittedName>
</protein>
<evidence type="ECO:0000313" key="3">
    <source>
        <dbReference type="Proteomes" id="UP000811282"/>
    </source>
</evidence>
<evidence type="ECO:0000313" key="2">
    <source>
        <dbReference type="EMBL" id="MBT9432544.1"/>
    </source>
</evidence>
<keyword evidence="3" id="KW-1185">Reference proteome</keyword>
<gene>
    <name evidence="2" type="ORF">JZM24_11170</name>
</gene>
<dbReference type="EMBL" id="JAFJYC010000001">
    <property type="protein sequence ID" value="MBT9432544.1"/>
    <property type="molecule type" value="Genomic_DNA"/>
</dbReference>
<feature type="coiled-coil region" evidence="1">
    <location>
        <begin position="142"/>
        <end position="169"/>
    </location>
</feature>
<dbReference type="InterPro" id="IPR038338">
    <property type="entry name" value="PriC_sf"/>
</dbReference>
<name>A0ABS5YC53_9GAMM</name>
<reference evidence="2 3" key="1">
    <citation type="journal article" date="2021" name="Genome Biol. Evol.">
        <title>The evolution of interdependence in a four-way mealybug symbiosis.</title>
        <authorList>
            <person name="Garber A.I."/>
            <person name="Kupper M."/>
            <person name="Laetsch D.R."/>
            <person name="Weldon S.R."/>
            <person name="Ladinsky M.S."/>
            <person name="Bjorkman P.J."/>
            <person name="McCutcheon J.P."/>
        </authorList>
    </citation>
    <scope>NUCLEOTIDE SEQUENCE [LARGE SCALE GENOMIC DNA]</scope>
    <source>
        <strain evidence="2">SOD</strain>
    </source>
</reference>
<dbReference type="InterPro" id="IPR010890">
    <property type="entry name" value="PriC"/>
</dbReference>